<gene>
    <name evidence="2" type="ORF">HanXRQr2_Chr11g0483961</name>
</gene>
<evidence type="ECO:0000313" key="2">
    <source>
        <dbReference type="EMBL" id="KAF5781462.1"/>
    </source>
</evidence>
<comment type="caution">
    <text evidence="2">The sequence shown here is derived from an EMBL/GenBank/DDBJ whole genome shotgun (WGS) entry which is preliminary data.</text>
</comment>
<dbReference type="AlphaFoldDB" id="A0A9K3MZG3"/>
<protein>
    <submittedName>
        <fullName evidence="2">Uncharacterized protein</fullName>
    </submittedName>
</protein>
<name>A0A9K3MZG3_HELAN</name>
<feature type="transmembrane region" description="Helical" evidence="1">
    <location>
        <begin position="20"/>
        <end position="40"/>
    </location>
</feature>
<keyword evidence="1" id="KW-0812">Transmembrane</keyword>
<feature type="transmembrane region" description="Helical" evidence="1">
    <location>
        <begin position="91"/>
        <end position="120"/>
    </location>
</feature>
<sequence length="126" mass="15270">MCISDYYNLIMFVLEELCKWLELTGFYLMMNLSCWFVSNSLKCSIKLYTRRFLLLILMFICYDYKILYSLFKECLTDRLVSDRFNVIVQDYFLNVMIVLYFFSCARDIFLVLKSCALVFCQNLYRL</sequence>
<keyword evidence="1" id="KW-0472">Membrane</keyword>
<reference evidence="2" key="1">
    <citation type="journal article" date="2017" name="Nature">
        <title>The sunflower genome provides insights into oil metabolism, flowering and Asterid evolution.</title>
        <authorList>
            <person name="Badouin H."/>
            <person name="Gouzy J."/>
            <person name="Grassa C.J."/>
            <person name="Murat F."/>
            <person name="Staton S.E."/>
            <person name="Cottret L."/>
            <person name="Lelandais-Briere C."/>
            <person name="Owens G.L."/>
            <person name="Carrere S."/>
            <person name="Mayjonade B."/>
            <person name="Legrand L."/>
            <person name="Gill N."/>
            <person name="Kane N.C."/>
            <person name="Bowers J.E."/>
            <person name="Hubner S."/>
            <person name="Bellec A."/>
            <person name="Berard A."/>
            <person name="Berges H."/>
            <person name="Blanchet N."/>
            <person name="Boniface M.C."/>
            <person name="Brunel D."/>
            <person name="Catrice O."/>
            <person name="Chaidir N."/>
            <person name="Claudel C."/>
            <person name="Donnadieu C."/>
            <person name="Faraut T."/>
            <person name="Fievet G."/>
            <person name="Helmstetter N."/>
            <person name="King M."/>
            <person name="Knapp S.J."/>
            <person name="Lai Z."/>
            <person name="Le Paslier M.C."/>
            <person name="Lippi Y."/>
            <person name="Lorenzon L."/>
            <person name="Mandel J.R."/>
            <person name="Marage G."/>
            <person name="Marchand G."/>
            <person name="Marquand E."/>
            <person name="Bret-Mestries E."/>
            <person name="Morien E."/>
            <person name="Nambeesan S."/>
            <person name="Nguyen T."/>
            <person name="Pegot-Espagnet P."/>
            <person name="Pouilly N."/>
            <person name="Raftis F."/>
            <person name="Sallet E."/>
            <person name="Schiex T."/>
            <person name="Thomas J."/>
            <person name="Vandecasteele C."/>
            <person name="Vares D."/>
            <person name="Vear F."/>
            <person name="Vautrin S."/>
            <person name="Crespi M."/>
            <person name="Mangin B."/>
            <person name="Burke J.M."/>
            <person name="Salse J."/>
            <person name="Munos S."/>
            <person name="Vincourt P."/>
            <person name="Rieseberg L.H."/>
            <person name="Langlade N.B."/>
        </authorList>
    </citation>
    <scope>NUCLEOTIDE SEQUENCE</scope>
    <source>
        <tissue evidence="2">Leaves</tissue>
    </source>
</reference>
<accession>A0A9K3MZG3</accession>
<proteinExistence type="predicted"/>
<dbReference type="EMBL" id="MNCJ02000326">
    <property type="protein sequence ID" value="KAF5781462.1"/>
    <property type="molecule type" value="Genomic_DNA"/>
</dbReference>
<keyword evidence="1" id="KW-1133">Transmembrane helix</keyword>
<evidence type="ECO:0000256" key="1">
    <source>
        <dbReference type="SAM" id="Phobius"/>
    </source>
</evidence>
<dbReference type="Gramene" id="mRNA:HanXRQr2_Chr11g0483961">
    <property type="protein sequence ID" value="CDS:HanXRQr2_Chr11g0483961.1"/>
    <property type="gene ID" value="HanXRQr2_Chr11g0483961"/>
</dbReference>
<organism evidence="2 3">
    <name type="scientific">Helianthus annuus</name>
    <name type="common">Common sunflower</name>
    <dbReference type="NCBI Taxonomy" id="4232"/>
    <lineage>
        <taxon>Eukaryota</taxon>
        <taxon>Viridiplantae</taxon>
        <taxon>Streptophyta</taxon>
        <taxon>Embryophyta</taxon>
        <taxon>Tracheophyta</taxon>
        <taxon>Spermatophyta</taxon>
        <taxon>Magnoliopsida</taxon>
        <taxon>eudicotyledons</taxon>
        <taxon>Gunneridae</taxon>
        <taxon>Pentapetalae</taxon>
        <taxon>asterids</taxon>
        <taxon>campanulids</taxon>
        <taxon>Asterales</taxon>
        <taxon>Asteraceae</taxon>
        <taxon>Asteroideae</taxon>
        <taxon>Heliantheae alliance</taxon>
        <taxon>Heliantheae</taxon>
        <taxon>Helianthus</taxon>
    </lineage>
</organism>
<evidence type="ECO:0000313" key="3">
    <source>
        <dbReference type="Proteomes" id="UP000215914"/>
    </source>
</evidence>
<feature type="transmembrane region" description="Helical" evidence="1">
    <location>
        <begin position="52"/>
        <end position="71"/>
    </location>
</feature>
<dbReference type="Proteomes" id="UP000215914">
    <property type="component" value="Unassembled WGS sequence"/>
</dbReference>
<reference evidence="2" key="2">
    <citation type="submission" date="2020-06" db="EMBL/GenBank/DDBJ databases">
        <title>Helianthus annuus Genome sequencing and assembly Release 2.</title>
        <authorList>
            <person name="Gouzy J."/>
            <person name="Langlade N."/>
            <person name="Munos S."/>
        </authorList>
    </citation>
    <scope>NUCLEOTIDE SEQUENCE</scope>
    <source>
        <tissue evidence="2">Leaves</tissue>
    </source>
</reference>
<keyword evidence="3" id="KW-1185">Reference proteome</keyword>